<name>A0A1A9RRF5_EIKCO</name>
<dbReference type="EMBL" id="LXSH01000017">
    <property type="protein sequence ID" value="OAM22318.1"/>
    <property type="molecule type" value="Genomic_DNA"/>
</dbReference>
<gene>
    <name evidence="2" type="ORF">A7P89_05755</name>
</gene>
<comment type="caution">
    <text evidence="2">The sequence shown here is derived from an EMBL/GenBank/DDBJ whole genome shotgun (WGS) entry which is preliminary data.</text>
</comment>
<sequence>MRQGKASVASRSLPCLNRNNSTEAKTAPSKWCSQADNAEAAQVRLNEFTTAHRKSAYVLQLNVKSFIDRHGIDRVGFLTLTFADEVKCPKEAQRRFNSLRTHFLKKHYPQYIRVVERTKTGRIHYHLLVACKENIRRGLNFRQIAARNYKSANAAIRGHWARLREAMGKYGFGRSELMPVKTNSKGLANYIAKYIGKHINARISADKGVRLCQTSQDKGFRWKIATSGFQFLSEGSSQWRRKLAKWVQEWDSYFFYKTLKESKARGEPQNYISITEDNFLERLKEELGSKWAYKNRETILAIEI</sequence>
<evidence type="ECO:0000313" key="2">
    <source>
        <dbReference type="EMBL" id="OAM22318.1"/>
    </source>
</evidence>
<dbReference type="Pfam" id="PF23343">
    <property type="entry name" value="REP_ORF2-G2P"/>
    <property type="match status" value="1"/>
</dbReference>
<feature type="domain" description="Replication-associated protein ORF2/G2P" evidence="1">
    <location>
        <begin position="77"/>
        <end position="198"/>
    </location>
</feature>
<protein>
    <submittedName>
        <fullName evidence="2">Phasyl DNA replicon protein arp</fullName>
    </submittedName>
</protein>
<accession>A0A1A9RRF5</accession>
<reference evidence="3" key="1">
    <citation type="submission" date="2016-05" db="EMBL/GenBank/DDBJ databases">
        <title>Draft genome of Corynebacterium afermentans subsp. afermentans LCDC 88199T.</title>
        <authorList>
            <person name="Bernier A.-M."/>
            <person name="Bernard K."/>
        </authorList>
    </citation>
    <scope>NUCLEOTIDE SEQUENCE [LARGE SCALE GENOMIC DNA]</scope>
    <source>
        <strain evidence="3">NML120819</strain>
    </source>
</reference>
<evidence type="ECO:0000313" key="3">
    <source>
        <dbReference type="Proteomes" id="UP000078103"/>
    </source>
</evidence>
<dbReference type="InterPro" id="IPR056906">
    <property type="entry name" value="ORF2/G2P_dom"/>
</dbReference>
<dbReference type="Proteomes" id="UP000078103">
    <property type="component" value="Unassembled WGS sequence"/>
</dbReference>
<evidence type="ECO:0000259" key="1">
    <source>
        <dbReference type="Pfam" id="PF23343"/>
    </source>
</evidence>
<organism evidence="2 3">
    <name type="scientific">Eikenella corrodens</name>
    <dbReference type="NCBI Taxonomy" id="539"/>
    <lineage>
        <taxon>Bacteria</taxon>
        <taxon>Pseudomonadati</taxon>
        <taxon>Pseudomonadota</taxon>
        <taxon>Betaproteobacteria</taxon>
        <taxon>Neisseriales</taxon>
        <taxon>Neisseriaceae</taxon>
        <taxon>Eikenella</taxon>
    </lineage>
</organism>
<dbReference type="AlphaFoldDB" id="A0A1A9RRF5"/>
<proteinExistence type="predicted"/>